<keyword evidence="1" id="KW-1133">Transmembrane helix</keyword>
<keyword evidence="1" id="KW-0812">Transmembrane</keyword>
<dbReference type="PANTHER" id="PTHR22943">
    <property type="entry name" value="7-TRANSMEMBRANE DOMAIN RECEPTOR C.ELEGANS"/>
    <property type="match status" value="1"/>
</dbReference>
<evidence type="ECO:0000256" key="1">
    <source>
        <dbReference type="SAM" id="Phobius"/>
    </source>
</evidence>
<reference evidence="2" key="1">
    <citation type="submission" date="2023-10" db="EMBL/GenBank/DDBJ databases">
        <title>Genome assembly of Pristionchus species.</title>
        <authorList>
            <person name="Yoshida K."/>
            <person name="Sommer R.J."/>
        </authorList>
    </citation>
    <scope>NUCLEOTIDE SEQUENCE</scope>
    <source>
        <strain evidence="2">RS5133</strain>
    </source>
</reference>
<dbReference type="Proteomes" id="UP001432322">
    <property type="component" value="Unassembled WGS sequence"/>
</dbReference>
<feature type="transmembrane region" description="Helical" evidence="1">
    <location>
        <begin position="55"/>
        <end position="80"/>
    </location>
</feature>
<feature type="non-terminal residue" evidence="2">
    <location>
        <position position="1"/>
    </location>
</feature>
<evidence type="ECO:0000313" key="3">
    <source>
        <dbReference type="Proteomes" id="UP001432322"/>
    </source>
</evidence>
<feature type="non-terminal residue" evidence="2">
    <location>
        <position position="229"/>
    </location>
</feature>
<dbReference type="AlphaFoldDB" id="A0AAV5VWN5"/>
<keyword evidence="1" id="KW-0472">Membrane</keyword>
<dbReference type="PANTHER" id="PTHR22943:SF248">
    <property type="entry name" value="SEVEN TM RECEPTOR"/>
    <property type="match status" value="1"/>
</dbReference>
<dbReference type="EMBL" id="BTSY01000004">
    <property type="protein sequence ID" value="GMT22778.1"/>
    <property type="molecule type" value="Genomic_DNA"/>
</dbReference>
<dbReference type="Pfam" id="PF10326">
    <property type="entry name" value="7TM_GPCR_Str"/>
    <property type="match status" value="1"/>
</dbReference>
<proteinExistence type="predicted"/>
<feature type="transmembrane region" description="Helical" evidence="1">
    <location>
        <begin position="15"/>
        <end position="34"/>
    </location>
</feature>
<accession>A0AAV5VWN5</accession>
<feature type="transmembrane region" description="Helical" evidence="1">
    <location>
        <begin position="123"/>
        <end position="148"/>
    </location>
</feature>
<evidence type="ECO:0000313" key="2">
    <source>
        <dbReference type="EMBL" id="GMT22778.1"/>
    </source>
</evidence>
<gene>
    <name evidence="2" type="ORF">PFISCL1PPCAC_14075</name>
</gene>
<name>A0AAV5VWN5_9BILA</name>
<keyword evidence="3" id="KW-1185">Reference proteome</keyword>
<feature type="transmembrane region" description="Helical" evidence="1">
    <location>
        <begin position="205"/>
        <end position="225"/>
    </location>
</feature>
<feature type="transmembrane region" description="Helical" evidence="1">
    <location>
        <begin position="168"/>
        <end position="190"/>
    </location>
</feature>
<comment type="caution">
    <text evidence="2">The sequence shown here is derived from an EMBL/GenBank/DDBJ whole genome shotgun (WGS) entry which is preliminary data.</text>
</comment>
<organism evidence="2 3">
    <name type="scientific">Pristionchus fissidentatus</name>
    <dbReference type="NCBI Taxonomy" id="1538716"/>
    <lineage>
        <taxon>Eukaryota</taxon>
        <taxon>Metazoa</taxon>
        <taxon>Ecdysozoa</taxon>
        <taxon>Nematoda</taxon>
        <taxon>Chromadorea</taxon>
        <taxon>Rhabditida</taxon>
        <taxon>Rhabditina</taxon>
        <taxon>Diplogasteromorpha</taxon>
        <taxon>Diplogasteroidea</taxon>
        <taxon>Neodiplogasteridae</taxon>
        <taxon>Pristionchus</taxon>
    </lineage>
</organism>
<protein>
    <recommendedName>
        <fullName evidence="4">G protein-coupled receptor</fullName>
    </recommendedName>
</protein>
<evidence type="ECO:0008006" key="4">
    <source>
        <dbReference type="Google" id="ProtNLM"/>
    </source>
</evidence>
<sequence>RWIIAAFASNHSNSFLLLCFHFVYRSIAVSRYFIYIMIQPYEPFSSHLLRLFQTWWFITFLIFCFVVESAIWFSLVYFQYETESETFDRLNPLLEVEFPNLTVDVIATADYWRRDNTLRWRPFLGTMGFCVLMTFVLCIVCYCAGNIFWHLHGNVKSKRLASLQKQLFYTLVVQFSVPFILMYTPVLLVITPPLLHIHLSLPNHLMPSLFVVFPFLDALVILIGVRDYR</sequence>
<dbReference type="InterPro" id="IPR019428">
    <property type="entry name" value="7TM_GPCR_serpentine_rcpt_Str"/>
</dbReference>